<keyword evidence="1" id="KW-1133">Transmembrane helix</keyword>
<gene>
    <name evidence="2" type="ORF">GSOID_T00002535001</name>
    <name evidence="3" type="ORF">GSOID_T00025255001</name>
</gene>
<dbReference type="EMBL" id="FN654300">
    <property type="protein sequence ID" value="CBY31355.1"/>
    <property type="molecule type" value="Genomic_DNA"/>
</dbReference>
<sequence length="99" mass="10600">MSLKIAIQSGIILGTQMLFASAQQSTNFLQPGSPTKEDEGKEVEEIGPFKRLLHKVGIDTNPAGVVIGFIFLCGAAGGGYFVYKEKQKVRAAVAKEEEA</sequence>
<keyword evidence="1" id="KW-0472">Membrane</keyword>
<evidence type="ECO:0000313" key="2">
    <source>
        <dbReference type="EMBL" id="CBY07552.1"/>
    </source>
</evidence>
<keyword evidence="1" id="KW-0812">Transmembrane</keyword>
<dbReference type="Proteomes" id="UP000001307">
    <property type="component" value="Unassembled WGS sequence"/>
</dbReference>
<dbReference type="AlphaFoldDB" id="E4X634"/>
<dbReference type="OrthoDB" id="10384835at2759"/>
<evidence type="ECO:0000256" key="1">
    <source>
        <dbReference type="SAM" id="Phobius"/>
    </source>
</evidence>
<evidence type="ECO:0000313" key="4">
    <source>
        <dbReference type="Proteomes" id="UP000001307"/>
    </source>
</evidence>
<evidence type="ECO:0000313" key="3">
    <source>
        <dbReference type="EMBL" id="CBY31355.1"/>
    </source>
</evidence>
<dbReference type="EMBL" id="FN653026">
    <property type="protein sequence ID" value="CBY07552.1"/>
    <property type="molecule type" value="Genomic_DNA"/>
</dbReference>
<reference evidence="2" key="1">
    <citation type="journal article" date="2010" name="Science">
        <title>Plasticity of animal genome architecture unmasked by rapid evolution of a pelagic tunicate.</title>
        <authorList>
            <person name="Denoeud F."/>
            <person name="Henriet S."/>
            <person name="Mungpakdee S."/>
            <person name="Aury J.M."/>
            <person name="Da Silva C."/>
            <person name="Brinkmann H."/>
            <person name="Mikhaleva J."/>
            <person name="Olsen L.C."/>
            <person name="Jubin C."/>
            <person name="Canestro C."/>
            <person name="Bouquet J.M."/>
            <person name="Danks G."/>
            <person name="Poulain J."/>
            <person name="Campsteijn C."/>
            <person name="Adamski M."/>
            <person name="Cross I."/>
            <person name="Yadetie F."/>
            <person name="Muffato M."/>
            <person name="Louis A."/>
            <person name="Butcher S."/>
            <person name="Tsagkogeorga G."/>
            <person name="Konrad A."/>
            <person name="Singh S."/>
            <person name="Jensen M.F."/>
            <person name="Cong E.H."/>
            <person name="Eikeseth-Otteraa H."/>
            <person name="Noel B."/>
            <person name="Anthouard V."/>
            <person name="Porcel B.M."/>
            <person name="Kachouri-Lafond R."/>
            <person name="Nishino A."/>
            <person name="Ugolini M."/>
            <person name="Chourrout P."/>
            <person name="Nishida H."/>
            <person name="Aasland R."/>
            <person name="Huzurbazar S."/>
            <person name="Westhof E."/>
            <person name="Delsuc F."/>
            <person name="Lehrach H."/>
            <person name="Reinhardt R."/>
            <person name="Weissenbach J."/>
            <person name="Roy S.W."/>
            <person name="Artiguenave F."/>
            <person name="Postlethwait J.H."/>
            <person name="Manak J.R."/>
            <person name="Thompson E.M."/>
            <person name="Jaillon O."/>
            <person name="Du Pasquier L."/>
            <person name="Boudinot P."/>
            <person name="Liberles D.A."/>
            <person name="Volff J.N."/>
            <person name="Philippe H."/>
            <person name="Lenhard B."/>
            <person name="Roest Crollius H."/>
            <person name="Wincker P."/>
            <person name="Chourrout D."/>
        </authorList>
    </citation>
    <scope>NUCLEOTIDE SEQUENCE [LARGE SCALE GENOMIC DNA]</scope>
</reference>
<feature type="transmembrane region" description="Helical" evidence="1">
    <location>
        <begin position="63"/>
        <end position="83"/>
    </location>
</feature>
<protein>
    <submittedName>
        <fullName evidence="2">Uncharacterized protein</fullName>
    </submittedName>
</protein>
<dbReference type="Proteomes" id="UP000011014">
    <property type="component" value="Unassembled WGS sequence"/>
</dbReference>
<organism evidence="2">
    <name type="scientific">Oikopleura dioica</name>
    <name type="common">Tunicate</name>
    <dbReference type="NCBI Taxonomy" id="34765"/>
    <lineage>
        <taxon>Eukaryota</taxon>
        <taxon>Metazoa</taxon>
        <taxon>Chordata</taxon>
        <taxon>Tunicata</taxon>
        <taxon>Appendicularia</taxon>
        <taxon>Copelata</taxon>
        <taxon>Oikopleuridae</taxon>
        <taxon>Oikopleura</taxon>
    </lineage>
</organism>
<proteinExistence type="predicted"/>
<accession>E4X634</accession>
<keyword evidence="4" id="KW-1185">Reference proteome</keyword>
<name>E4X634_OIKDI</name>
<dbReference type="InParanoid" id="E4X634"/>